<dbReference type="GO" id="GO:0005829">
    <property type="term" value="C:cytosol"/>
    <property type="evidence" value="ECO:0007669"/>
    <property type="project" value="TreeGrafter"/>
</dbReference>
<name>A0A1I1EDM7_9ACTN</name>
<dbReference type="SUPFAM" id="SSF56235">
    <property type="entry name" value="N-terminal nucleophile aminohydrolases (Ntn hydrolases)"/>
    <property type="match status" value="1"/>
</dbReference>
<organism evidence="9 10">
    <name type="scientific">Streptomyces aidingensis</name>
    <dbReference type="NCBI Taxonomy" id="910347"/>
    <lineage>
        <taxon>Bacteria</taxon>
        <taxon>Bacillati</taxon>
        <taxon>Actinomycetota</taxon>
        <taxon>Actinomycetes</taxon>
        <taxon>Kitasatosporales</taxon>
        <taxon>Streptomycetaceae</taxon>
        <taxon>Streptomyces</taxon>
    </lineage>
</organism>
<dbReference type="GO" id="GO:0006487">
    <property type="term" value="P:protein N-linked glycosylation"/>
    <property type="evidence" value="ECO:0007669"/>
    <property type="project" value="TreeGrafter"/>
</dbReference>
<evidence type="ECO:0000259" key="8">
    <source>
        <dbReference type="PROSITE" id="PS51278"/>
    </source>
</evidence>
<evidence type="ECO:0000256" key="3">
    <source>
        <dbReference type="ARBA" id="ARBA00016090"/>
    </source>
</evidence>
<keyword evidence="4 9" id="KW-0032">Aminotransferase</keyword>
<dbReference type="EMBL" id="FOLM01000001">
    <property type="protein sequence ID" value="SFB83438.1"/>
    <property type="molecule type" value="Genomic_DNA"/>
</dbReference>
<dbReference type="GO" id="GO:0006002">
    <property type="term" value="P:fructose 6-phosphate metabolic process"/>
    <property type="evidence" value="ECO:0007669"/>
    <property type="project" value="TreeGrafter"/>
</dbReference>
<protein>
    <recommendedName>
        <fullName evidence="3">Glutamine--fructose-6-phosphate aminotransferase [isomerizing]</fullName>
        <ecNumber evidence="2">2.6.1.16</ecNumber>
    </recommendedName>
</protein>
<dbReference type="PANTHER" id="PTHR10937:SF0">
    <property type="entry name" value="GLUTAMINE--FRUCTOSE-6-PHOSPHATE TRANSAMINASE (ISOMERIZING)"/>
    <property type="match status" value="1"/>
</dbReference>
<reference evidence="9 10" key="1">
    <citation type="submission" date="2016-10" db="EMBL/GenBank/DDBJ databases">
        <authorList>
            <person name="de Groot N.N."/>
        </authorList>
    </citation>
    <scope>NUCLEOTIDE SEQUENCE [LARGE SCALE GENOMIC DNA]</scope>
    <source>
        <strain evidence="9 10">CGMCC 4.5739</strain>
    </source>
</reference>
<keyword evidence="6" id="KW-0315">Glutamine amidotransferase</keyword>
<proteinExistence type="predicted"/>
<dbReference type="EC" id="2.6.1.16" evidence="2"/>
<dbReference type="PROSITE" id="PS51278">
    <property type="entry name" value="GATASE_TYPE_2"/>
    <property type="match status" value="1"/>
</dbReference>
<dbReference type="STRING" id="910347.SAMN05421773_101189"/>
<accession>A0A1I1EDM7</accession>
<sequence>MSGIVGYVGGQSALEVLLDRLRALERGGAGSYDSVGVALLADGGLAAAKTAGKLPDLLALLERRPLPSCGTGVAHTRRATRGAPSGTNAHPQLDEAGRVAVVQSGTLDGAEALRGEVSGRGHRLVSQTDTEVVAHLLAEAFSSSGELGEAMRQVGGRLRGGFALTALHADEPDTVVALRRGAARTLAVGLGQGEAYLVTDRALLDGLPVWEIVEPAEGDVAVVRRTGDEVRCDVVPA</sequence>
<evidence type="ECO:0000256" key="7">
    <source>
        <dbReference type="SAM" id="MobiDB-lite"/>
    </source>
</evidence>
<dbReference type="OrthoDB" id="4187770at2"/>
<evidence type="ECO:0000256" key="6">
    <source>
        <dbReference type="ARBA" id="ARBA00022962"/>
    </source>
</evidence>
<evidence type="ECO:0000313" key="9">
    <source>
        <dbReference type="EMBL" id="SFB83438.1"/>
    </source>
</evidence>
<comment type="catalytic activity">
    <reaction evidence="1">
        <text>D-fructose 6-phosphate + L-glutamine = D-glucosamine 6-phosphate + L-glutamate</text>
        <dbReference type="Rhea" id="RHEA:13237"/>
        <dbReference type="ChEBI" id="CHEBI:29985"/>
        <dbReference type="ChEBI" id="CHEBI:58359"/>
        <dbReference type="ChEBI" id="CHEBI:58725"/>
        <dbReference type="ChEBI" id="CHEBI:61527"/>
        <dbReference type="EC" id="2.6.1.16"/>
    </reaction>
</comment>
<evidence type="ECO:0000313" key="10">
    <source>
        <dbReference type="Proteomes" id="UP000199207"/>
    </source>
</evidence>
<evidence type="ECO:0000256" key="4">
    <source>
        <dbReference type="ARBA" id="ARBA00022576"/>
    </source>
</evidence>
<dbReference type="InterPro" id="IPR017932">
    <property type="entry name" value="GATase_2_dom"/>
</dbReference>
<dbReference type="Gene3D" id="3.60.20.10">
    <property type="entry name" value="Glutamine Phosphoribosylpyrophosphate, subunit 1, domain 1"/>
    <property type="match status" value="1"/>
</dbReference>
<dbReference type="GO" id="GO:0004360">
    <property type="term" value="F:glutamine-fructose-6-phosphate transaminase (isomerizing) activity"/>
    <property type="evidence" value="ECO:0007669"/>
    <property type="project" value="UniProtKB-EC"/>
</dbReference>
<dbReference type="PANTHER" id="PTHR10937">
    <property type="entry name" value="GLUCOSAMINE--FRUCTOSE-6-PHOSPHATE AMINOTRANSFERASE, ISOMERIZING"/>
    <property type="match status" value="1"/>
</dbReference>
<gene>
    <name evidence="9" type="ORF">SAMN05421773_101189</name>
</gene>
<feature type="domain" description="Glutamine amidotransferase type-2" evidence="8">
    <location>
        <begin position="2"/>
        <end position="226"/>
    </location>
</feature>
<evidence type="ECO:0000256" key="5">
    <source>
        <dbReference type="ARBA" id="ARBA00022679"/>
    </source>
</evidence>
<dbReference type="GO" id="GO:0006047">
    <property type="term" value="P:UDP-N-acetylglucosamine metabolic process"/>
    <property type="evidence" value="ECO:0007669"/>
    <property type="project" value="TreeGrafter"/>
</dbReference>
<dbReference type="Pfam" id="PF13522">
    <property type="entry name" value="GATase_6"/>
    <property type="match status" value="1"/>
</dbReference>
<dbReference type="InterPro" id="IPR029055">
    <property type="entry name" value="Ntn_hydrolases_N"/>
</dbReference>
<keyword evidence="10" id="KW-1185">Reference proteome</keyword>
<evidence type="ECO:0000256" key="1">
    <source>
        <dbReference type="ARBA" id="ARBA00001031"/>
    </source>
</evidence>
<dbReference type="Proteomes" id="UP000199207">
    <property type="component" value="Unassembled WGS sequence"/>
</dbReference>
<keyword evidence="5 9" id="KW-0808">Transferase</keyword>
<feature type="region of interest" description="Disordered" evidence="7">
    <location>
        <begin position="71"/>
        <end position="91"/>
    </location>
</feature>
<evidence type="ECO:0000256" key="2">
    <source>
        <dbReference type="ARBA" id="ARBA00012916"/>
    </source>
</evidence>
<dbReference type="RefSeq" id="WP_093836652.1">
    <property type="nucleotide sequence ID" value="NZ_FOLM01000001.1"/>
</dbReference>
<dbReference type="AlphaFoldDB" id="A0A1I1EDM7"/>